<dbReference type="PIRSF" id="PIRSF006806">
    <property type="entry name" value="FTHF_cligase"/>
    <property type="match status" value="1"/>
</dbReference>
<dbReference type="GO" id="GO:0030272">
    <property type="term" value="F:5-formyltetrahydrofolate cyclo-ligase activity"/>
    <property type="evidence" value="ECO:0007669"/>
    <property type="project" value="UniProtKB-EC"/>
</dbReference>
<dbReference type="NCBIfam" id="TIGR02727">
    <property type="entry name" value="MTHFS_bact"/>
    <property type="match status" value="1"/>
</dbReference>
<comment type="caution">
    <text evidence="6">The sequence shown here is derived from an EMBL/GenBank/DDBJ whole genome shotgun (WGS) entry which is preliminary data.</text>
</comment>
<comment type="catalytic activity">
    <reaction evidence="5">
        <text>(6S)-5-formyl-5,6,7,8-tetrahydrofolate + ATP = (6R)-5,10-methenyltetrahydrofolate + ADP + phosphate</text>
        <dbReference type="Rhea" id="RHEA:10488"/>
        <dbReference type="ChEBI" id="CHEBI:30616"/>
        <dbReference type="ChEBI" id="CHEBI:43474"/>
        <dbReference type="ChEBI" id="CHEBI:57455"/>
        <dbReference type="ChEBI" id="CHEBI:57457"/>
        <dbReference type="ChEBI" id="CHEBI:456216"/>
        <dbReference type="EC" id="6.3.3.2"/>
    </reaction>
</comment>
<reference evidence="6 7" key="1">
    <citation type="submission" date="2018-12" db="EMBL/GenBank/DDBJ databases">
        <authorList>
            <person name="Sun L."/>
            <person name="Chen Z."/>
        </authorList>
    </citation>
    <scope>NUCLEOTIDE SEQUENCE [LARGE SCALE GENOMIC DNA]</scope>
    <source>
        <strain evidence="6 7">DSM 15890</strain>
    </source>
</reference>
<evidence type="ECO:0000256" key="5">
    <source>
        <dbReference type="RuleBase" id="RU361279"/>
    </source>
</evidence>
<evidence type="ECO:0000313" key="6">
    <source>
        <dbReference type="EMBL" id="RUT46702.1"/>
    </source>
</evidence>
<name>A0A433Y9X4_9BACL</name>
<dbReference type="EMBL" id="RZNY01000007">
    <property type="protein sequence ID" value="RUT46702.1"/>
    <property type="molecule type" value="Genomic_DNA"/>
</dbReference>
<dbReference type="InterPro" id="IPR037171">
    <property type="entry name" value="NagB/RpiA_transferase-like"/>
</dbReference>
<feature type="binding site" evidence="4">
    <location>
        <position position="64"/>
    </location>
    <ligand>
        <name>substrate</name>
    </ligand>
</feature>
<dbReference type="PANTHER" id="PTHR23407">
    <property type="entry name" value="ATPASE INHIBITOR/5-FORMYLTETRAHYDROFOLATE CYCLO-LIGASE"/>
    <property type="match status" value="1"/>
</dbReference>
<protein>
    <recommendedName>
        <fullName evidence="5">5-formyltetrahydrofolate cyclo-ligase</fullName>
        <ecNumber evidence="5">6.3.3.2</ecNumber>
    </recommendedName>
</protein>
<dbReference type="Gene3D" id="3.40.50.10420">
    <property type="entry name" value="NagB/RpiA/CoA transferase-like"/>
    <property type="match status" value="1"/>
</dbReference>
<feature type="binding site" evidence="4">
    <location>
        <position position="59"/>
    </location>
    <ligand>
        <name>substrate</name>
    </ligand>
</feature>
<feature type="binding site" evidence="4">
    <location>
        <begin position="144"/>
        <end position="152"/>
    </location>
    <ligand>
        <name>ATP</name>
        <dbReference type="ChEBI" id="CHEBI:30616"/>
    </ligand>
</feature>
<comment type="cofactor">
    <cofactor evidence="5">
        <name>Mg(2+)</name>
        <dbReference type="ChEBI" id="CHEBI:18420"/>
    </cofactor>
</comment>
<keyword evidence="6" id="KW-0436">Ligase</keyword>
<dbReference type="InterPro" id="IPR002698">
    <property type="entry name" value="FTHF_cligase"/>
</dbReference>
<evidence type="ECO:0000256" key="1">
    <source>
        <dbReference type="ARBA" id="ARBA00010638"/>
    </source>
</evidence>
<dbReference type="Proteomes" id="UP000279446">
    <property type="component" value="Unassembled WGS sequence"/>
</dbReference>
<proteinExistence type="inferred from homology"/>
<organism evidence="6 7">
    <name type="scientific">Paenibacillus anaericanus</name>
    <dbReference type="NCBI Taxonomy" id="170367"/>
    <lineage>
        <taxon>Bacteria</taxon>
        <taxon>Bacillati</taxon>
        <taxon>Bacillota</taxon>
        <taxon>Bacilli</taxon>
        <taxon>Bacillales</taxon>
        <taxon>Paenibacillaceae</taxon>
        <taxon>Paenibacillus</taxon>
    </lineage>
</organism>
<dbReference type="Pfam" id="PF01812">
    <property type="entry name" value="5-FTHF_cyc-lig"/>
    <property type="match status" value="1"/>
</dbReference>
<dbReference type="GO" id="GO:0005524">
    <property type="term" value="F:ATP binding"/>
    <property type="evidence" value="ECO:0007669"/>
    <property type="project" value="UniProtKB-KW"/>
</dbReference>
<sequence length="209" mass="23812">MDIADLKQTLRHQMIDTRSRVTESSRREQSEEACLRAEHEVLGPLRELRGGRLTVFSYVSFRDEPDTRYFIQNSLIRGDRVLVPRIAPNASLVLHEYVDEQSLVPGVWGILEPGEDAAVWPVSRWNEIDVVLVPGLAFDDQGGRIGFGGGYYDRFIAKLRDLGHNHTKLAALALKEQFIARDIPMEDHDFRLDMLFTASGVIYRKESSE</sequence>
<dbReference type="RefSeq" id="WP_127192037.1">
    <property type="nucleotide sequence ID" value="NZ_RZNY01000007.1"/>
</dbReference>
<evidence type="ECO:0000256" key="4">
    <source>
        <dbReference type="PIRSR" id="PIRSR006806-1"/>
    </source>
</evidence>
<dbReference type="GO" id="GO:0009396">
    <property type="term" value="P:folic acid-containing compound biosynthetic process"/>
    <property type="evidence" value="ECO:0007669"/>
    <property type="project" value="TreeGrafter"/>
</dbReference>
<dbReference type="AlphaFoldDB" id="A0A433Y9X4"/>
<evidence type="ECO:0000256" key="3">
    <source>
        <dbReference type="ARBA" id="ARBA00022840"/>
    </source>
</evidence>
<keyword evidence="3 4" id="KW-0067">ATP-binding</keyword>
<evidence type="ECO:0000256" key="2">
    <source>
        <dbReference type="ARBA" id="ARBA00022741"/>
    </source>
</evidence>
<dbReference type="GO" id="GO:0035999">
    <property type="term" value="P:tetrahydrofolate interconversion"/>
    <property type="evidence" value="ECO:0007669"/>
    <property type="project" value="TreeGrafter"/>
</dbReference>
<dbReference type="InterPro" id="IPR024185">
    <property type="entry name" value="FTHF_cligase-like_sf"/>
</dbReference>
<accession>A0A433Y9X4</accession>
<dbReference type="PANTHER" id="PTHR23407:SF1">
    <property type="entry name" value="5-FORMYLTETRAHYDROFOLATE CYCLO-LIGASE"/>
    <property type="match status" value="1"/>
</dbReference>
<keyword evidence="5" id="KW-0479">Metal-binding</keyword>
<evidence type="ECO:0000313" key="7">
    <source>
        <dbReference type="Proteomes" id="UP000279446"/>
    </source>
</evidence>
<gene>
    <name evidence="6" type="ORF">EJP82_10700</name>
</gene>
<dbReference type="SUPFAM" id="SSF100950">
    <property type="entry name" value="NagB/RpiA/CoA transferase-like"/>
    <property type="match status" value="1"/>
</dbReference>
<dbReference type="GO" id="GO:0046872">
    <property type="term" value="F:metal ion binding"/>
    <property type="evidence" value="ECO:0007669"/>
    <property type="project" value="UniProtKB-KW"/>
</dbReference>
<keyword evidence="5" id="KW-0460">Magnesium</keyword>
<keyword evidence="7" id="KW-1185">Reference proteome</keyword>
<dbReference type="OrthoDB" id="9801938at2"/>
<dbReference type="EC" id="6.3.3.2" evidence="5"/>
<comment type="similarity">
    <text evidence="1 5">Belongs to the 5-formyltetrahydrofolate cyclo-ligase family.</text>
</comment>
<keyword evidence="2 4" id="KW-0547">Nucleotide-binding</keyword>
<feature type="binding site" evidence="4">
    <location>
        <begin position="7"/>
        <end position="11"/>
    </location>
    <ligand>
        <name>ATP</name>
        <dbReference type="ChEBI" id="CHEBI:30616"/>
    </ligand>
</feature>